<dbReference type="PROSITE" id="PS50088">
    <property type="entry name" value="ANK_REPEAT"/>
    <property type="match status" value="3"/>
</dbReference>
<dbReference type="Pfam" id="PF22939">
    <property type="entry name" value="WHD_GPIID"/>
    <property type="match status" value="1"/>
</dbReference>
<feature type="repeat" description="ANK" evidence="3">
    <location>
        <begin position="459"/>
        <end position="481"/>
    </location>
</feature>
<keyword evidence="1" id="KW-0677">Repeat</keyword>
<keyword evidence="6" id="KW-1185">Reference proteome</keyword>
<evidence type="ECO:0000313" key="5">
    <source>
        <dbReference type="EMBL" id="KAJ4147118.1"/>
    </source>
</evidence>
<feature type="repeat" description="ANK" evidence="3">
    <location>
        <begin position="425"/>
        <end position="458"/>
    </location>
</feature>
<dbReference type="Proteomes" id="UP001144673">
    <property type="component" value="Chromosome 3"/>
</dbReference>
<dbReference type="Gene3D" id="1.25.40.20">
    <property type="entry name" value="Ankyrin repeat-containing domain"/>
    <property type="match status" value="3"/>
</dbReference>
<evidence type="ECO:0000256" key="2">
    <source>
        <dbReference type="ARBA" id="ARBA00023043"/>
    </source>
</evidence>
<dbReference type="SMART" id="SM00248">
    <property type="entry name" value="ANK"/>
    <property type="match status" value="7"/>
</dbReference>
<feature type="domain" description="GPI inositol-deacylase winged helix" evidence="4">
    <location>
        <begin position="168"/>
        <end position="268"/>
    </location>
</feature>
<dbReference type="InterPro" id="IPR054471">
    <property type="entry name" value="GPIID_WHD"/>
</dbReference>
<proteinExistence type="predicted"/>
<evidence type="ECO:0000256" key="1">
    <source>
        <dbReference type="ARBA" id="ARBA00022737"/>
    </source>
</evidence>
<dbReference type="Pfam" id="PF00023">
    <property type="entry name" value="Ank"/>
    <property type="match status" value="1"/>
</dbReference>
<dbReference type="PROSITE" id="PS50297">
    <property type="entry name" value="ANK_REP_REGION"/>
    <property type="match status" value="3"/>
</dbReference>
<dbReference type="KEGG" id="amus:LMH87_001665"/>
<name>A0A9W8Q593_AKAMU</name>
<accession>A0A9W8Q593</accession>
<dbReference type="GeneID" id="80888824"/>
<protein>
    <recommendedName>
        <fullName evidence="4">GPI inositol-deacylase winged helix domain-containing protein</fullName>
    </recommendedName>
</protein>
<evidence type="ECO:0000256" key="3">
    <source>
        <dbReference type="PROSITE-ProRule" id="PRU00023"/>
    </source>
</evidence>
<gene>
    <name evidence="5" type="ORF">LMH87_001665</name>
</gene>
<dbReference type="InterPro" id="IPR051637">
    <property type="entry name" value="Ank_repeat_dom-contain_49"/>
</dbReference>
<dbReference type="SUPFAM" id="SSF48403">
    <property type="entry name" value="Ankyrin repeat"/>
    <property type="match status" value="1"/>
</dbReference>
<dbReference type="RefSeq" id="XP_056050059.1">
    <property type="nucleotide sequence ID" value="XM_056192976.1"/>
</dbReference>
<evidence type="ECO:0000313" key="6">
    <source>
        <dbReference type="Proteomes" id="UP001144673"/>
    </source>
</evidence>
<dbReference type="EMBL" id="JAJHUN010000010">
    <property type="protein sequence ID" value="KAJ4147118.1"/>
    <property type="molecule type" value="Genomic_DNA"/>
</dbReference>
<dbReference type="InterPro" id="IPR002110">
    <property type="entry name" value="Ankyrin_rpt"/>
</dbReference>
<dbReference type="AlphaFoldDB" id="A0A9W8Q593"/>
<keyword evidence="2 3" id="KW-0040">ANK repeat</keyword>
<dbReference type="Pfam" id="PF12796">
    <property type="entry name" value="Ank_2"/>
    <property type="match status" value="2"/>
</dbReference>
<sequence>MGEPGECWQWNLRELQDAFRSAISIVLKRQVVWLFIDAVDESGKTHAIELVRHLRQLLASISPENLQFLICITCRHYPVLDLGSAYEIALEGENEKDISAYVQDRLSLVDEKSASRIADVITNRADGIFMWASLQIDRALELELNGASLAKIEAEVLSTPRGLFGVYEELVQNMKERSKSLKMIQWICFAMRPLSLDELRWVLAVDADRTSPIKSLKKAQESDEYITSSERMELRLKSLSCGLVEAVLSLDRRVAQFIHQSVRDFFVETEVLLSPANKKDVKVNERDAKGYTSLLQAAWDGYWDVVELLLSAHDIDINARDSRGQTALLRAVSRGHMAIVRLLLERDGIDINAQDDFGQTALFWAVSLSKMAVVRLILEMDDININARDNDGRTALFWAVSLSKMAVVRLILEMDDININARDNDGRTALFWAVSGGDVDILRLLLDKDDIDINARDSQGQTALLCAVSRGHMAVVRLLLESDDIDINVLDAEGLTPLLCATQQEHVAIARLLLNKHHVDVNVRDTEGLTPLLTIPAERHCRMLPKTATSQLLRSTLLIIRKSLI</sequence>
<dbReference type="InterPro" id="IPR036770">
    <property type="entry name" value="Ankyrin_rpt-contain_sf"/>
</dbReference>
<comment type="caution">
    <text evidence="5">The sequence shown here is derived from an EMBL/GenBank/DDBJ whole genome shotgun (WGS) entry which is preliminary data.</text>
</comment>
<organism evidence="5 6">
    <name type="scientific">Akanthomyces muscarius</name>
    <name type="common">Entomopathogenic fungus</name>
    <name type="synonym">Lecanicillium muscarium</name>
    <dbReference type="NCBI Taxonomy" id="2231603"/>
    <lineage>
        <taxon>Eukaryota</taxon>
        <taxon>Fungi</taxon>
        <taxon>Dikarya</taxon>
        <taxon>Ascomycota</taxon>
        <taxon>Pezizomycotina</taxon>
        <taxon>Sordariomycetes</taxon>
        <taxon>Hypocreomycetidae</taxon>
        <taxon>Hypocreales</taxon>
        <taxon>Cordycipitaceae</taxon>
        <taxon>Akanthomyces</taxon>
    </lineage>
</organism>
<dbReference type="PANTHER" id="PTHR24180:SF45">
    <property type="entry name" value="POLY [ADP-RIBOSE] POLYMERASE TANKYRASE"/>
    <property type="match status" value="1"/>
</dbReference>
<evidence type="ECO:0000259" key="4">
    <source>
        <dbReference type="Pfam" id="PF22939"/>
    </source>
</evidence>
<feature type="repeat" description="ANK" evidence="3">
    <location>
        <begin position="323"/>
        <end position="356"/>
    </location>
</feature>
<reference evidence="5" key="1">
    <citation type="journal article" date="2023" name="Access Microbiol">
        <title>De-novo genome assembly for Akanthomyces muscarius, a biocontrol agent of insect agricultural pests.</title>
        <authorList>
            <person name="Erdos Z."/>
            <person name="Studholme D.J."/>
            <person name="Raymond B."/>
            <person name="Sharma M."/>
        </authorList>
    </citation>
    <scope>NUCLEOTIDE SEQUENCE</scope>
    <source>
        <strain evidence="5">Ve6</strain>
    </source>
</reference>
<dbReference type="PANTHER" id="PTHR24180">
    <property type="entry name" value="CYCLIN-DEPENDENT KINASE INHIBITOR 2C-RELATED"/>
    <property type="match status" value="1"/>
</dbReference>